<keyword evidence="1" id="KW-1133">Transmembrane helix</keyword>
<evidence type="ECO:0000313" key="3">
    <source>
        <dbReference type="Proteomes" id="UP000008037"/>
    </source>
</evidence>
<accession>K0ICQ7</accession>
<sequence>MLSLGVLDTVASRLDRGTIATILAIVFFGAGHIYLGQVRRGIAILTIGIGLLLIAYPGFIGVQYMSSSGIDMQTITRSTIVNISLFAVGLGSIGYWVWQIIDARKLATKQQIAEA</sequence>
<gene>
    <name evidence="2" type="ordered locus">Ngar_c04810</name>
</gene>
<dbReference type="STRING" id="1237085.Ngar_c04810"/>
<keyword evidence="1" id="KW-0472">Membrane</keyword>
<proteinExistence type="predicted"/>
<dbReference type="EMBL" id="CP002408">
    <property type="protein sequence ID" value="AFU57425.1"/>
    <property type="molecule type" value="Genomic_DNA"/>
</dbReference>
<dbReference type="GeneID" id="58787629"/>
<dbReference type="BioCyc" id="CNIT1237085:G1324-479-MONOMER"/>
<dbReference type="AlphaFoldDB" id="K0ICQ7"/>
<dbReference type="Proteomes" id="UP000008037">
    <property type="component" value="Chromosome"/>
</dbReference>
<dbReference type="HOGENOM" id="CLU_2103582_0_0_2"/>
<reference evidence="2 3" key="1">
    <citation type="journal article" date="2012" name="Environ. Microbiol.">
        <title>The genome of the ammonia-oxidizing Candidatus Nitrososphaera gargensis: insights into metabolic versatility and environmental adaptations.</title>
        <authorList>
            <person name="Spang A."/>
            <person name="Poehlein A."/>
            <person name="Offre P."/>
            <person name="Zumbragel S."/>
            <person name="Haider S."/>
            <person name="Rychlik N."/>
            <person name="Nowka B."/>
            <person name="Schmeisser C."/>
            <person name="Lebedeva E.V."/>
            <person name="Rattei T."/>
            <person name="Bohm C."/>
            <person name="Schmid M."/>
            <person name="Galushko A."/>
            <person name="Hatzenpichler R."/>
            <person name="Weinmaier T."/>
            <person name="Daniel R."/>
            <person name="Schleper C."/>
            <person name="Spieck E."/>
            <person name="Streit W."/>
            <person name="Wagner M."/>
        </authorList>
    </citation>
    <scope>NUCLEOTIDE SEQUENCE [LARGE SCALE GENOMIC DNA]</scope>
    <source>
        <strain evidence="3">Ga9.2</strain>
    </source>
</reference>
<evidence type="ECO:0000313" key="2">
    <source>
        <dbReference type="EMBL" id="AFU57425.1"/>
    </source>
</evidence>
<dbReference type="InParanoid" id="K0ICQ7"/>
<keyword evidence="1" id="KW-0812">Transmembrane</keyword>
<dbReference type="RefSeq" id="WP_015017971.1">
    <property type="nucleotide sequence ID" value="NC_018719.1"/>
</dbReference>
<evidence type="ECO:0000256" key="1">
    <source>
        <dbReference type="SAM" id="Phobius"/>
    </source>
</evidence>
<keyword evidence="3" id="KW-1185">Reference proteome</keyword>
<dbReference type="KEGG" id="nga:Ngar_c04810"/>
<organism evidence="2 3">
    <name type="scientific">Nitrososphaera gargensis (strain Ga9.2)</name>
    <dbReference type="NCBI Taxonomy" id="1237085"/>
    <lineage>
        <taxon>Archaea</taxon>
        <taxon>Nitrososphaerota</taxon>
        <taxon>Nitrososphaeria</taxon>
        <taxon>Nitrososphaerales</taxon>
        <taxon>Nitrososphaeraceae</taxon>
        <taxon>Nitrososphaera</taxon>
    </lineage>
</organism>
<name>K0ICQ7_NITGG</name>
<protein>
    <recommendedName>
        <fullName evidence="4">TM2 domain-containing protein</fullName>
    </recommendedName>
</protein>
<evidence type="ECO:0008006" key="4">
    <source>
        <dbReference type="Google" id="ProtNLM"/>
    </source>
</evidence>
<feature type="transmembrane region" description="Helical" evidence="1">
    <location>
        <begin position="80"/>
        <end position="98"/>
    </location>
</feature>
<feature type="transmembrane region" description="Helical" evidence="1">
    <location>
        <begin position="17"/>
        <end position="35"/>
    </location>
</feature>
<feature type="transmembrane region" description="Helical" evidence="1">
    <location>
        <begin position="42"/>
        <end position="60"/>
    </location>
</feature>